<evidence type="ECO:0000313" key="1">
    <source>
        <dbReference type="EMBL" id="EFX66491.1"/>
    </source>
</evidence>
<organism evidence="1 2">
    <name type="scientific">Daphnia pulex</name>
    <name type="common">Water flea</name>
    <dbReference type="NCBI Taxonomy" id="6669"/>
    <lineage>
        <taxon>Eukaryota</taxon>
        <taxon>Metazoa</taxon>
        <taxon>Ecdysozoa</taxon>
        <taxon>Arthropoda</taxon>
        <taxon>Crustacea</taxon>
        <taxon>Branchiopoda</taxon>
        <taxon>Diplostraca</taxon>
        <taxon>Cladocera</taxon>
        <taxon>Anomopoda</taxon>
        <taxon>Daphniidae</taxon>
        <taxon>Daphnia</taxon>
    </lineage>
</organism>
<sequence>MFLFLQCSSPATSNVTRTSRQRNRQPKSKSLDVHYSSDQLKNFVSNFKKLFCHLPPIPFVMSVNADSQTAISGQKTLLVAHLDTTIATPSTILIQLVSKMPVLKNFLQSFDMDKADLIPYH</sequence>
<reference evidence="1 2" key="1">
    <citation type="journal article" date="2011" name="Science">
        <title>The ecoresponsive genome of Daphnia pulex.</title>
        <authorList>
            <person name="Colbourne J.K."/>
            <person name="Pfrender M.E."/>
            <person name="Gilbert D."/>
            <person name="Thomas W.K."/>
            <person name="Tucker A."/>
            <person name="Oakley T.H."/>
            <person name="Tokishita S."/>
            <person name="Aerts A."/>
            <person name="Arnold G.J."/>
            <person name="Basu M.K."/>
            <person name="Bauer D.J."/>
            <person name="Caceres C.E."/>
            <person name="Carmel L."/>
            <person name="Casola C."/>
            <person name="Choi J.H."/>
            <person name="Detter J.C."/>
            <person name="Dong Q."/>
            <person name="Dusheyko S."/>
            <person name="Eads B.D."/>
            <person name="Frohlich T."/>
            <person name="Geiler-Samerotte K.A."/>
            <person name="Gerlach D."/>
            <person name="Hatcher P."/>
            <person name="Jogdeo S."/>
            <person name="Krijgsveld J."/>
            <person name="Kriventseva E.V."/>
            <person name="Kultz D."/>
            <person name="Laforsch C."/>
            <person name="Lindquist E."/>
            <person name="Lopez J."/>
            <person name="Manak J.R."/>
            <person name="Muller J."/>
            <person name="Pangilinan J."/>
            <person name="Patwardhan R.P."/>
            <person name="Pitluck S."/>
            <person name="Pritham E.J."/>
            <person name="Rechtsteiner A."/>
            <person name="Rho M."/>
            <person name="Rogozin I.B."/>
            <person name="Sakarya O."/>
            <person name="Salamov A."/>
            <person name="Schaack S."/>
            <person name="Shapiro H."/>
            <person name="Shiga Y."/>
            <person name="Skalitzky C."/>
            <person name="Smith Z."/>
            <person name="Souvorov A."/>
            <person name="Sung W."/>
            <person name="Tang Z."/>
            <person name="Tsuchiya D."/>
            <person name="Tu H."/>
            <person name="Vos H."/>
            <person name="Wang M."/>
            <person name="Wolf Y.I."/>
            <person name="Yamagata H."/>
            <person name="Yamada T."/>
            <person name="Ye Y."/>
            <person name="Shaw J.R."/>
            <person name="Andrews J."/>
            <person name="Crease T.J."/>
            <person name="Tang H."/>
            <person name="Lucas S.M."/>
            <person name="Robertson H.M."/>
            <person name="Bork P."/>
            <person name="Koonin E.V."/>
            <person name="Zdobnov E.M."/>
            <person name="Grigoriev I.V."/>
            <person name="Lynch M."/>
            <person name="Boore J.L."/>
        </authorList>
    </citation>
    <scope>NUCLEOTIDE SEQUENCE [LARGE SCALE GENOMIC DNA]</scope>
</reference>
<dbReference type="KEGG" id="dpx:DAPPUDRAFT_263092"/>
<gene>
    <name evidence="1" type="ORF">DAPPUDRAFT_263092</name>
</gene>
<accession>E9HP35</accession>
<evidence type="ECO:0000313" key="2">
    <source>
        <dbReference type="Proteomes" id="UP000000305"/>
    </source>
</evidence>
<protein>
    <submittedName>
        <fullName evidence="1">Uncharacterized protein</fullName>
    </submittedName>
</protein>
<dbReference type="InParanoid" id="E9HP35"/>
<dbReference type="Proteomes" id="UP000000305">
    <property type="component" value="Unassembled WGS sequence"/>
</dbReference>
<dbReference type="EMBL" id="GL732702">
    <property type="protein sequence ID" value="EFX66491.1"/>
    <property type="molecule type" value="Genomic_DNA"/>
</dbReference>
<proteinExistence type="predicted"/>
<dbReference type="HOGENOM" id="CLU_2040401_0_0_1"/>
<dbReference type="AlphaFoldDB" id="E9HP35"/>
<keyword evidence="2" id="KW-1185">Reference proteome</keyword>
<name>E9HP35_DAPPU</name>